<accession>A0A6M2E0F3</accession>
<proteinExistence type="predicted"/>
<feature type="signal peptide" evidence="1">
    <location>
        <begin position="1"/>
        <end position="26"/>
    </location>
</feature>
<evidence type="ECO:0000256" key="1">
    <source>
        <dbReference type="SAM" id="SignalP"/>
    </source>
</evidence>
<sequence length="72" mass="7790">MVQRTTLLVVATLAVLVLASLPCTDAQACDPSECYLRCIGDGGSSGRCLGHVCQCRVNLKRSVDHHLNIDEY</sequence>
<organism evidence="2">
    <name type="scientific">Amblyomma tuberculatum</name>
    <dbReference type="NCBI Taxonomy" id="48802"/>
    <lineage>
        <taxon>Eukaryota</taxon>
        <taxon>Metazoa</taxon>
        <taxon>Ecdysozoa</taxon>
        <taxon>Arthropoda</taxon>
        <taxon>Chelicerata</taxon>
        <taxon>Arachnida</taxon>
        <taxon>Acari</taxon>
        <taxon>Parasitiformes</taxon>
        <taxon>Ixodida</taxon>
        <taxon>Ixodoidea</taxon>
        <taxon>Ixodidae</taxon>
        <taxon>Amblyomminae</taxon>
        <taxon>Amblyomma</taxon>
    </lineage>
</organism>
<protein>
    <submittedName>
        <fullName evidence="2">Putative secreted protein</fullName>
    </submittedName>
</protein>
<evidence type="ECO:0000313" key="2">
    <source>
        <dbReference type="EMBL" id="NOV51982.1"/>
    </source>
</evidence>
<reference evidence="2" key="1">
    <citation type="submission" date="2019-12" db="EMBL/GenBank/DDBJ databases">
        <title>The sialotranscriptome of the gopher-tortoise tick, Amblyomma tuberculatum.</title>
        <authorList>
            <person name="Karim S."/>
            <person name="Andersen J."/>
            <person name="Kumar D."/>
            <person name="Adamson S."/>
            <person name="Ennen J."/>
            <person name="Qualis C.P."/>
            <person name="Ribeiro J.M.C."/>
        </authorList>
    </citation>
    <scope>NUCLEOTIDE SEQUENCE</scope>
    <source>
        <strain evidence="2">Removed</strain>
        <tissue evidence="2">Salivary glands</tissue>
    </source>
</reference>
<dbReference type="AlphaFoldDB" id="A0A6M2E0F3"/>
<dbReference type="EMBL" id="GIDH01000039">
    <property type="protein sequence ID" value="NOV51982.1"/>
    <property type="molecule type" value="Transcribed_RNA"/>
</dbReference>
<keyword evidence="1" id="KW-0732">Signal</keyword>
<feature type="chain" id="PRO_5027088006" evidence="1">
    <location>
        <begin position="27"/>
        <end position="72"/>
    </location>
</feature>
<name>A0A6M2E0F3_9ACAR</name>